<keyword evidence="1" id="KW-0732">Signal</keyword>
<proteinExistence type="predicted"/>
<protein>
    <submittedName>
        <fullName evidence="2">Uncharacterized protein</fullName>
    </submittedName>
</protein>
<organism evidence="2 3">
    <name type="scientific">Paenibacillus polymyxa</name>
    <name type="common">Bacillus polymyxa</name>
    <dbReference type="NCBI Taxonomy" id="1406"/>
    <lineage>
        <taxon>Bacteria</taxon>
        <taxon>Bacillati</taxon>
        <taxon>Bacillota</taxon>
        <taxon>Bacilli</taxon>
        <taxon>Bacillales</taxon>
        <taxon>Paenibacillaceae</taxon>
        <taxon>Paenibacillus</taxon>
    </lineage>
</organism>
<reference evidence="2 3" key="1">
    <citation type="submission" date="2018-06" db="EMBL/GenBank/DDBJ databases">
        <authorList>
            <consortium name="Pathogen Informatics"/>
            <person name="Doyle S."/>
        </authorList>
    </citation>
    <scope>NUCLEOTIDE SEQUENCE [LARGE SCALE GENOMIC DNA]</scope>
    <source>
        <strain evidence="2 3">NCTC10343</strain>
    </source>
</reference>
<name>A0A378Y135_PAEPO</name>
<dbReference type="AlphaFoldDB" id="A0A378Y135"/>
<evidence type="ECO:0000313" key="3">
    <source>
        <dbReference type="Proteomes" id="UP000254400"/>
    </source>
</evidence>
<evidence type="ECO:0000256" key="1">
    <source>
        <dbReference type="SAM" id="SignalP"/>
    </source>
</evidence>
<feature type="chain" id="PRO_5016722323" evidence="1">
    <location>
        <begin position="25"/>
        <end position="104"/>
    </location>
</feature>
<dbReference type="PROSITE" id="PS51257">
    <property type="entry name" value="PROKAR_LIPOPROTEIN"/>
    <property type="match status" value="1"/>
</dbReference>
<evidence type="ECO:0000313" key="2">
    <source>
        <dbReference type="EMBL" id="SUA70251.1"/>
    </source>
</evidence>
<dbReference type="Proteomes" id="UP000254400">
    <property type="component" value="Unassembled WGS sequence"/>
</dbReference>
<sequence length="104" mass="11165">MKKKLLVGLLTVVACFTLGSTSFAASTETANPNNVSTASVVTPSATKYITWQIVLPKSQFPTLGDIPTTTSYNVDPYRGTLTLSSVDGQTGYTWTVTYAGWVTY</sequence>
<accession>A0A378Y135</accession>
<gene>
    <name evidence="2" type="ORF">NCTC10343_03121</name>
</gene>
<dbReference type="GeneID" id="93346479"/>
<dbReference type="RefSeq" id="WP_080561176.1">
    <property type="nucleotide sequence ID" value="NZ_CP036496.1"/>
</dbReference>
<feature type="signal peptide" evidence="1">
    <location>
        <begin position="1"/>
        <end position="24"/>
    </location>
</feature>
<dbReference type="EMBL" id="UGSC01000001">
    <property type="protein sequence ID" value="SUA70251.1"/>
    <property type="molecule type" value="Genomic_DNA"/>
</dbReference>